<dbReference type="InterPro" id="IPR046496">
    <property type="entry name" value="DUF6589"/>
</dbReference>
<feature type="domain" description="DUF6589" evidence="1">
    <location>
        <begin position="30"/>
        <end position="303"/>
    </location>
</feature>
<protein>
    <recommendedName>
        <fullName evidence="1">DUF6589 domain-containing protein</fullName>
    </recommendedName>
</protein>
<organism evidence="2 3">
    <name type="scientific">Mugilogobius chulae</name>
    <name type="common">yellowstripe goby</name>
    <dbReference type="NCBI Taxonomy" id="88201"/>
    <lineage>
        <taxon>Eukaryota</taxon>
        <taxon>Metazoa</taxon>
        <taxon>Chordata</taxon>
        <taxon>Craniata</taxon>
        <taxon>Vertebrata</taxon>
        <taxon>Euteleostomi</taxon>
        <taxon>Actinopterygii</taxon>
        <taxon>Neopterygii</taxon>
        <taxon>Teleostei</taxon>
        <taxon>Neoteleostei</taxon>
        <taxon>Acanthomorphata</taxon>
        <taxon>Gobiaria</taxon>
        <taxon>Gobiiformes</taxon>
        <taxon>Gobioidei</taxon>
        <taxon>Gobiidae</taxon>
        <taxon>Gobionellinae</taxon>
        <taxon>Mugilogobius</taxon>
    </lineage>
</organism>
<evidence type="ECO:0000313" key="2">
    <source>
        <dbReference type="EMBL" id="KAK7938625.1"/>
    </source>
</evidence>
<dbReference type="AlphaFoldDB" id="A0AAW0PUC5"/>
<evidence type="ECO:0000313" key="3">
    <source>
        <dbReference type="Proteomes" id="UP001460270"/>
    </source>
</evidence>
<evidence type="ECO:0000259" key="1">
    <source>
        <dbReference type="Pfam" id="PF20231"/>
    </source>
</evidence>
<sequence>MKRRMWVANEPDKLCYVGYVPMGPGGISTVLVGGDRLTEGNSRNIQWAFADGATKEDRLEGMVFMFEDWHAIRNLLQIHYKIFFKKTSAKDHGTLFANMNTLRCSNAKQGPGPAYSAYKDVMKKDTTALFLAAAMEHFGLNDVTDNPSDFIPENVKTGTPEEKREWLHQKAADVVDTFVMQSHLMDTCNAATGNTDIICRKEGCGKLCKDKKDRENHEQKKHSLFTVSDSNIVAEEDYKKNHCEARLGLGFVILNMLDAVKEGDGERLFRLYKVALLLYKAYGHSQYAYSTFHTTSKLHIVTKDGT</sequence>
<gene>
    <name evidence="2" type="ORF">WMY93_001951</name>
</gene>
<dbReference type="EMBL" id="JBBPFD010000002">
    <property type="protein sequence ID" value="KAK7938625.1"/>
    <property type="molecule type" value="Genomic_DNA"/>
</dbReference>
<keyword evidence="3" id="KW-1185">Reference proteome</keyword>
<proteinExistence type="predicted"/>
<name>A0AAW0PUC5_9GOBI</name>
<reference evidence="3" key="1">
    <citation type="submission" date="2024-04" db="EMBL/GenBank/DDBJ databases">
        <title>Salinicola lusitanus LLJ914,a marine bacterium isolated from the Okinawa Trough.</title>
        <authorList>
            <person name="Li J."/>
        </authorList>
    </citation>
    <scope>NUCLEOTIDE SEQUENCE [LARGE SCALE GENOMIC DNA]</scope>
</reference>
<dbReference type="Pfam" id="PF20231">
    <property type="entry name" value="DUF6589"/>
    <property type="match status" value="1"/>
</dbReference>
<comment type="caution">
    <text evidence="2">The sequence shown here is derived from an EMBL/GenBank/DDBJ whole genome shotgun (WGS) entry which is preliminary data.</text>
</comment>
<dbReference type="Proteomes" id="UP001460270">
    <property type="component" value="Unassembled WGS sequence"/>
</dbReference>
<accession>A0AAW0PUC5</accession>